<dbReference type="PANTHER" id="PTHR32319">
    <property type="entry name" value="BACTERIAL HEMOLYSIN-LIKE PROTEIN"/>
    <property type="match status" value="1"/>
</dbReference>
<feature type="domain" description="Ribosomal RNA methyltransferase FtsJ" evidence="3">
    <location>
        <begin position="60"/>
        <end position="240"/>
    </location>
</feature>
<dbReference type="InterPro" id="IPR004538">
    <property type="entry name" value="Hemolysin_A/TlyA"/>
</dbReference>
<dbReference type="PIRSF" id="PIRSF005578">
    <property type="entry name" value="TlyA"/>
    <property type="match status" value="1"/>
</dbReference>
<evidence type="ECO:0000313" key="4">
    <source>
        <dbReference type="EMBL" id="HIQ83643.1"/>
    </source>
</evidence>
<comment type="caution">
    <text evidence="4">The sequence shown here is derived from an EMBL/GenBank/DDBJ whole genome shotgun (WGS) entry which is preliminary data.</text>
</comment>
<organism evidence="4 5">
    <name type="scientific">Candidatus Pullichristensenella stercorigallinarum</name>
    <dbReference type="NCBI Taxonomy" id="2840909"/>
    <lineage>
        <taxon>Bacteria</taxon>
        <taxon>Bacillati</taxon>
        <taxon>Bacillota</taxon>
        <taxon>Clostridia</taxon>
        <taxon>Candidatus Pullichristensenella</taxon>
    </lineage>
</organism>
<reference evidence="4" key="1">
    <citation type="submission" date="2020-10" db="EMBL/GenBank/DDBJ databases">
        <authorList>
            <person name="Gilroy R."/>
        </authorList>
    </citation>
    <scope>NUCLEOTIDE SEQUENCE</scope>
    <source>
        <strain evidence="4">ChiSjej6B24-2974</strain>
    </source>
</reference>
<keyword evidence="4" id="KW-0489">Methyltransferase</keyword>
<reference evidence="4" key="2">
    <citation type="journal article" date="2021" name="PeerJ">
        <title>Extensive microbial diversity within the chicken gut microbiome revealed by metagenomics and culture.</title>
        <authorList>
            <person name="Gilroy R."/>
            <person name="Ravi A."/>
            <person name="Getino M."/>
            <person name="Pursley I."/>
            <person name="Horton D.L."/>
            <person name="Alikhan N.F."/>
            <person name="Baker D."/>
            <person name="Gharbi K."/>
            <person name="Hall N."/>
            <person name="Watson M."/>
            <person name="Adriaenssens E.M."/>
            <person name="Foster-Nyarko E."/>
            <person name="Jarju S."/>
            <person name="Secka A."/>
            <person name="Antonio M."/>
            <person name="Oren A."/>
            <person name="Chaudhuri R.R."/>
            <person name="La Ragione R."/>
            <person name="Hildebrand F."/>
            <person name="Pallen M.J."/>
        </authorList>
    </citation>
    <scope>NUCLEOTIDE SEQUENCE</scope>
    <source>
        <strain evidence="4">ChiSjej6B24-2974</strain>
    </source>
</reference>
<evidence type="ECO:0000256" key="1">
    <source>
        <dbReference type="ARBA" id="ARBA00022884"/>
    </source>
</evidence>
<dbReference type="Pfam" id="PF01728">
    <property type="entry name" value="FtsJ"/>
    <property type="match status" value="1"/>
</dbReference>
<dbReference type="PANTHER" id="PTHR32319:SF0">
    <property type="entry name" value="BACTERIAL HEMOLYSIN-LIKE PROTEIN"/>
    <property type="match status" value="1"/>
</dbReference>
<dbReference type="InterPro" id="IPR002877">
    <property type="entry name" value="RNA_MeTrfase_FtsJ_dom"/>
</dbReference>
<evidence type="ECO:0000313" key="5">
    <source>
        <dbReference type="Proteomes" id="UP000824260"/>
    </source>
</evidence>
<dbReference type="GO" id="GO:0032259">
    <property type="term" value="P:methylation"/>
    <property type="evidence" value="ECO:0007669"/>
    <property type="project" value="UniProtKB-KW"/>
</dbReference>
<dbReference type="NCBIfam" id="TIGR00478">
    <property type="entry name" value="tly"/>
    <property type="match status" value="1"/>
</dbReference>
<accession>A0A9D0ZN23</accession>
<keyword evidence="1" id="KW-0694">RNA-binding</keyword>
<dbReference type="EMBL" id="DVFZ01000103">
    <property type="protein sequence ID" value="HIQ83643.1"/>
    <property type="molecule type" value="Genomic_DNA"/>
</dbReference>
<comment type="similarity">
    <text evidence="2">Belongs to the TlyA family.</text>
</comment>
<proteinExistence type="inferred from homology"/>
<dbReference type="Proteomes" id="UP000824260">
    <property type="component" value="Unassembled WGS sequence"/>
</dbReference>
<sequence length="273" mass="30446">MKKRRADERLFEDLNLESLALARALIMEGRAFAGERKLRSPGELLADKEAVRVRGELDRYVSRGAHKLRRALEVFGIDVGDKVCLDVGASTGGFTDVLLRAGARRVYAVDVGYNLLDYRLRADARVTVMERTNARFLRPEDFPERPVFGATDVSFISLKAVLPAALAVLDGPERRFVALVKPQFEAPKEDVGEKGVVRDPRVHARVLEEITAFVPTLGWKCVGLDFSPIRGPEGNIEFLLEIVPEQAAGEVLHKYAISDTIRRAYDKFIKMPG</sequence>
<dbReference type="GO" id="GO:0008168">
    <property type="term" value="F:methyltransferase activity"/>
    <property type="evidence" value="ECO:0007669"/>
    <property type="project" value="UniProtKB-KW"/>
</dbReference>
<dbReference type="GO" id="GO:0003723">
    <property type="term" value="F:RNA binding"/>
    <property type="evidence" value="ECO:0007669"/>
    <property type="project" value="UniProtKB-KW"/>
</dbReference>
<gene>
    <name evidence="4" type="ORF">IAA52_11145</name>
</gene>
<name>A0A9D0ZN23_9FIRM</name>
<dbReference type="InterPro" id="IPR036986">
    <property type="entry name" value="S4_RNA-bd_sf"/>
</dbReference>
<dbReference type="InterPro" id="IPR047048">
    <property type="entry name" value="TlyA"/>
</dbReference>
<dbReference type="AlphaFoldDB" id="A0A9D0ZN23"/>
<dbReference type="Gene3D" id="3.40.50.150">
    <property type="entry name" value="Vaccinia Virus protein VP39"/>
    <property type="match status" value="1"/>
</dbReference>
<dbReference type="InterPro" id="IPR029063">
    <property type="entry name" value="SAM-dependent_MTases_sf"/>
</dbReference>
<dbReference type="SUPFAM" id="SSF53335">
    <property type="entry name" value="S-adenosyl-L-methionine-dependent methyltransferases"/>
    <property type="match status" value="1"/>
</dbReference>
<keyword evidence="4" id="KW-0808">Transferase</keyword>
<dbReference type="Gene3D" id="3.10.290.10">
    <property type="entry name" value="RNA-binding S4 domain"/>
    <property type="match status" value="1"/>
</dbReference>
<protein>
    <submittedName>
        <fullName evidence="4">TlyA family RNA methyltransferase</fullName>
    </submittedName>
</protein>
<evidence type="ECO:0000259" key="3">
    <source>
        <dbReference type="Pfam" id="PF01728"/>
    </source>
</evidence>
<evidence type="ECO:0000256" key="2">
    <source>
        <dbReference type="ARBA" id="ARBA00029460"/>
    </source>
</evidence>